<dbReference type="PROSITE" id="PS50011">
    <property type="entry name" value="PROTEIN_KINASE_DOM"/>
    <property type="match status" value="1"/>
</dbReference>
<feature type="coiled-coil region" evidence="3">
    <location>
        <begin position="113"/>
        <end position="169"/>
    </location>
</feature>
<dbReference type="GO" id="GO:0005524">
    <property type="term" value="F:ATP binding"/>
    <property type="evidence" value="ECO:0007669"/>
    <property type="project" value="UniProtKB-KW"/>
</dbReference>
<dbReference type="Gene3D" id="3.30.200.20">
    <property type="entry name" value="Phosphorylase Kinase, domain 1"/>
    <property type="match status" value="1"/>
</dbReference>
<feature type="non-terminal residue" evidence="5">
    <location>
        <position position="369"/>
    </location>
</feature>
<keyword evidence="6" id="KW-1185">Reference proteome</keyword>
<keyword evidence="1" id="KW-0547">Nucleotide-binding</keyword>
<evidence type="ECO:0000256" key="3">
    <source>
        <dbReference type="SAM" id="Coils"/>
    </source>
</evidence>
<name>A0A2G9S3E8_AQUCT</name>
<dbReference type="InterPro" id="IPR001245">
    <property type="entry name" value="Ser-Thr/Tyr_kinase_cat_dom"/>
</dbReference>
<evidence type="ECO:0000313" key="6">
    <source>
        <dbReference type="Proteomes" id="UP000228934"/>
    </source>
</evidence>
<dbReference type="InterPro" id="IPR054000">
    <property type="entry name" value="MLKL_N"/>
</dbReference>
<dbReference type="GO" id="GO:0007166">
    <property type="term" value="P:cell surface receptor signaling pathway"/>
    <property type="evidence" value="ECO:0007669"/>
    <property type="project" value="InterPro"/>
</dbReference>
<dbReference type="Pfam" id="PF07714">
    <property type="entry name" value="PK_Tyr_Ser-Thr"/>
    <property type="match status" value="1"/>
</dbReference>
<evidence type="ECO:0000259" key="4">
    <source>
        <dbReference type="PROSITE" id="PS50011"/>
    </source>
</evidence>
<sequence length="369" mass="42778">MEELSEVIILAKTIYKLSDQAGSNKKQCRRLENRIRMLLLPLMALDMQPDKSAALQEVVEELHTMLRNARNWVIKYSCRSWWKRVFKANSIKEEFDLINDRLGDSATHISLLLDAEQKNMLAQQQEIRAQQREMIAQQMNMLSQFFSENTRKKENREDLEEDLKVLSTSLNSKAALESGMKMLNIQGPSTSREEEKSDLSVKLSQISIACLRPNWNITEIPVKHLDRGDLMLARATHYLYRGELQNSPVAIKIFKKQNAQTEELIRRTFQTESQTLKKFECLNILQLYGICFDKSGPETRYSLVMELCDKGTLRELLQTELDLDWDRRVLLALDTAKALYRIHQTEEKAILHGNLSSSKYLVDGTYCVK</sequence>
<dbReference type="Pfam" id="PF22215">
    <property type="entry name" value="MLKL_N"/>
    <property type="match status" value="1"/>
</dbReference>
<organism evidence="5 6">
    <name type="scientific">Aquarana catesbeiana</name>
    <name type="common">American bullfrog</name>
    <name type="synonym">Rana catesbeiana</name>
    <dbReference type="NCBI Taxonomy" id="8400"/>
    <lineage>
        <taxon>Eukaryota</taxon>
        <taxon>Metazoa</taxon>
        <taxon>Chordata</taxon>
        <taxon>Craniata</taxon>
        <taxon>Vertebrata</taxon>
        <taxon>Euteleostomi</taxon>
        <taxon>Amphibia</taxon>
        <taxon>Batrachia</taxon>
        <taxon>Anura</taxon>
        <taxon>Neobatrachia</taxon>
        <taxon>Ranoidea</taxon>
        <taxon>Ranidae</taxon>
        <taxon>Aquarana</taxon>
    </lineage>
</organism>
<dbReference type="InterPro" id="IPR036537">
    <property type="entry name" value="Adaptor_Cbl_N_dom_sf"/>
</dbReference>
<dbReference type="Gene3D" id="1.20.930.20">
    <property type="entry name" value="Adaptor protein Cbl, N-terminal domain"/>
    <property type="match status" value="1"/>
</dbReference>
<dbReference type="GO" id="GO:0005886">
    <property type="term" value="C:plasma membrane"/>
    <property type="evidence" value="ECO:0007669"/>
    <property type="project" value="TreeGrafter"/>
</dbReference>
<feature type="domain" description="Protein kinase" evidence="4">
    <location>
        <begin position="219"/>
        <end position="369"/>
    </location>
</feature>
<dbReference type="AlphaFoldDB" id="A0A2G9S3E8"/>
<gene>
    <name evidence="5" type="ORF">AB205_0014630</name>
</gene>
<proteinExistence type="predicted"/>
<evidence type="ECO:0000313" key="5">
    <source>
        <dbReference type="EMBL" id="PIO34677.1"/>
    </source>
</evidence>
<dbReference type="CDD" id="cd21037">
    <property type="entry name" value="MLKL_NTD"/>
    <property type="match status" value="1"/>
</dbReference>
<dbReference type="PANTHER" id="PTHR27001">
    <property type="entry name" value="OS01G0253100 PROTEIN"/>
    <property type="match status" value="1"/>
</dbReference>
<evidence type="ECO:0000256" key="1">
    <source>
        <dbReference type="ARBA" id="ARBA00022741"/>
    </source>
</evidence>
<dbReference type="GO" id="GO:0004672">
    <property type="term" value="F:protein kinase activity"/>
    <property type="evidence" value="ECO:0007669"/>
    <property type="project" value="InterPro"/>
</dbReference>
<dbReference type="OrthoDB" id="4062651at2759"/>
<keyword evidence="2" id="KW-0067">ATP-binding</keyword>
<dbReference type="Proteomes" id="UP000228934">
    <property type="component" value="Unassembled WGS sequence"/>
</dbReference>
<keyword evidence="3" id="KW-0175">Coiled coil</keyword>
<dbReference type="InterPro" id="IPR011009">
    <property type="entry name" value="Kinase-like_dom_sf"/>
</dbReference>
<dbReference type="EMBL" id="KV929542">
    <property type="protein sequence ID" value="PIO34677.1"/>
    <property type="molecule type" value="Genomic_DNA"/>
</dbReference>
<reference evidence="6" key="1">
    <citation type="journal article" date="2017" name="Nat. Commun.">
        <title>The North American bullfrog draft genome provides insight into hormonal regulation of long noncoding RNA.</title>
        <authorList>
            <person name="Hammond S.A."/>
            <person name="Warren R.L."/>
            <person name="Vandervalk B.P."/>
            <person name="Kucuk E."/>
            <person name="Khan H."/>
            <person name="Gibb E.A."/>
            <person name="Pandoh P."/>
            <person name="Kirk H."/>
            <person name="Zhao Y."/>
            <person name="Jones M."/>
            <person name="Mungall A.J."/>
            <person name="Coope R."/>
            <person name="Pleasance S."/>
            <person name="Moore R.A."/>
            <person name="Holt R.A."/>
            <person name="Round J.M."/>
            <person name="Ohora S."/>
            <person name="Walle B.V."/>
            <person name="Veldhoen N."/>
            <person name="Helbing C.C."/>
            <person name="Birol I."/>
        </authorList>
    </citation>
    <scope>NUCLEOTIDE SEQUENCE [LARGE SCALE GENOMIC DNA]</scope>
</reference>
<dbReference type="PANTHER" id="PTHR27001:SF931">
    <property type="entry name" value="OS11G0664100 PROTEIN"/>
    <property type="match status" value="1"/>
</dbReference>
<dbReference type="InterPro" id="IPR000719">
    <property type="entry name" value="Prot_kinase_dom"/>
</dbReference>
<dbReference type="Gene3D" id="1.10.510.10">
    <property type="entry name" value="Transferase(Phosphotransferase) domain 1"/>
    <property type="match status" value="1"/>
</dbReference>
<evidence type="ECO:0000256" key="2">
    <source>
        <dbReference type="ARBA" id="ARBA00022840"/>
    </source>
</evidence>
<dbReference type="SUPFAM" id="SSF56112">
    <property type="entry name" value="Protein kinase-like (PK-like)"/>
    <property type="match status" value="1"/>
</dbReference>
<accession>A0A2G9S3E8</accession>
<dbReference type="InterPro" id="IPR059179">
    <property type="entry name" value="MLKL-like_MCAfunc"/>
</dbReference>
<protein>
    <recommendedName>
        <fullName evidence="4">Protein kinase domain-containing protein</fullName>
    </recommendedName>
</protein>